<keyword evidence="3" id="KW-0285">Flavoprotein</keyword>
<evidence type="ECO:0000313" key="8">
    <source>
        <dbReference type="Proteomes" id="UP000326570"/>
    </source>
</evidence>
<evidence type="ECO:0000256" key="2">
    <source>
        <dbReference type="ARBA" id="ARBA00007118"/>
    </source>
</evidence>
<comment type="similarity">
    <text evidence="2">Belongs to the nitroreductase family.</text>
</comment>
<evidence type="ECO:0000313" key="7">
    <source>
        <dbReference type="EMBL" id="KAA9345541.1"/>
    </source>
</evidence>
<proteinExistence type="inferred from homology"/>
<dbReference type="SUPFAM" id="SSF55469">
    <property type="entry name" value="FMN-dependent nitroreductase-like"/>
    <property type="match status" value="1"/>
</dbReference>
<gene>
    <name evidence="7" type="ORF">F0P94_00170</name>
</gene>
<dbReference type="Proteomes" id="UP000326570">
    <property type="component" value="Unassembled WGS sequence"/>
</dbReference>
<comment type="cofactor">
    <cofactor evidence="1">
        <name>FMN</name>
        <dbReference type="ChEBI" id="CHEBI:58210"/>
    </cofactor>
</comment>
<keyword evidence="4" id="KW-0288">FMN</keyword>
<keyword evidence="8" id="KW-1185">Reference proteome</keyword>
<dbReference type="Pfam" id="PF00881">
    <property type="entry name" value="Nitroreductase"/>
    <property type="match status" value="1"/>
</dbReference>
<sequence>MNLLEALNWRYAAKRMTGARVPENKLNNILEAIRLSASSMGLQPYTILVIQNQDLKKEIFEKAAQQPQIVEASALLVFAAWDPVTEEQIDEYIDHVAEERGVNPDTLADFRNGIKTMVKGRTPEVNFNWAARQAYLALGTGLAAAASEEVDATPMEGFSPEELDKVLNLPEKGLRSVVIMTLGYRDPERDPLVNVKKVRRQKEKLFISIN</sequence>
<evidence type="ECO:0000256" key="5">
    <source>
        <dbReference type="ARBA" id="ARBA00023002"/>
    </source>
</evidence>
<dbReference type="EMBL" id="VTWT01000001">
    <property type="protein sequence ID" value="KAA9345541.1"/>
    <property type="molecule type" value="Genomic_DNA"/>
</dbReference>
<evidence type="ECO:0000256" key="1">
    <source>
        <dbReference type="ARBA" id="ARBA00001917"/>
    </source>
</evidence>
<protein>
    <submittedName>
        <fullName evidence="7">NAD(P)H-dependent oxidoreductase</fullName>
    </submittedName>
</protein>
<accession>A0A5N1J3S0</accession>
<reference evidence="7 8" key="1">
    <citation type="submission" date="2019-09" db="EMBL/GenBank/DDBJ databases">
        <title>Genome sequence of Adhaeribacter sp. M2.</title>
        <authorList>
            <person name="Srinivasan S."/>
        </authorList>
    </citation>
    <scope>NUCLEOTIDE SEQUENCE [LARGE SCALE GENOMIC DNA]</scope>
    <source>
        <strain evidence="7 8">M2</strain>
    </source>
</reference>
<keyword evidence="5" id="KW-0560">Oxidoreductase</keyword>
<dbReference type="InterPro" id="IPR029479">
    <property type="entry name" value="Nitroreductase"/>
</dbReference>
<dbReference type="RefSeq" id="WP_150901682.1">
    <property type="nucleotide sequence ID" value="NZ_VTWT01000001.1"/>
</dbReference>
<evidence type="ECO:0000256" key="4">
    <source>
        <dbReference type="ARBA" id="ARBA00022643"/>
    </source>
</evidence>
<organism evidence="7 8">
    <name type="scientific">Adhaeribacter soli</name>
    <dbReference type="NCBI Taxonomy" id="2607655"/>
    <lineage>
        <taxon>Bacteria</taxon>
        <taxon>Pseudomonadati</taxon>
        <taxon>Bacteroidota</taxon>
        <taxon>Cytophagia</taxon>
        <taxon>Cytophagales</taxon>
        <taxon>Hymenobacteraceae</taxon>
        <taxon>Adhaeribacter</taxon>
    </lineage>
</organism>
<dbReference type="PANTHER" id="PTHR43673">
    <property type="entry name" value="NAD(P)H NITROREDUCTASE YDGI-RELATED"/>
    <property type="match status" value="1"/>
</dbReference>
<comment type="caution">
    <text evidence="7">The sequence shown here is derived from an EMBL/GenBank/DDBJ whole genome shotgun (WGS) entry which is preliminary data.</text>
</comment>
<evidence type="ECO:0000259" key="6">
    <source>
        <dbReference type="Pfam" id="PF00881"/>
    </source>
</evidence>
<dbReference type="GO" id="GO:0016491">
    <property type="term" value="F:oxidoreductase activity"/>
    <property type="evidence" value="ECO:0007669"/>
    <property type="project" value="UniProtKB-KW"/>
</dbReference>
<dbReference type="InterPro" id="IPR000415">
    <property type="entry name" value="Nitroreductase-like"/>
</dbReference>
<name>A0A5N1J3S0_9BACT</name>
<feature type="domain" description="Nitroreductase" evidence="6">
    <location>
        <begin position="9"/>
        <end position="184"/>
    </location>
</feature>
<dbReference type="AlphaFoldDB" id="A0A5N1J3S0"/>
<dbReference type="PANTHER" id="PTHR43673:SF2">
    <property type="entry name" value="NITROREDUCTASE"/>
    <property type="match status" value="1"/>
</dbReference>
<evidence type="ECO:0000256" key="3">
    <source>
        <dbReference type="ARBA" id="ARBA00022630"/>
    </source>
</evidence>
<dbReference type="Gene3D" id="3.40.109.10">
    <property type="entry name" value="NADH Oxidase"/>
    <property type="match status" value="1"/>
</dbReference>